<evidence type="ECO:0000313" key="1">
    <source>
        <dbReference type="EMBL" id="RRT36665.1"/>
    </source>
</evidence>
<evidence type="ECO:0000313" key="2">
    <source>
        <dbReference type="Proteomes" id="UP000287651"/>
    </source>
</evidence>
<sequence>MRDARLATRKTEMVVGRSEKLELPTRGGCRASLESRLRNNSTMELSPSSSFDLTNFFYTSSRRRFIKCNCAMRESIESEERVSSSGRLGMLVADGDRLVVVSDGPKRSSREGCGPLSSSCCGTGRPSLPSKGFRLHFQRCLLLEYYFLCQLRDVGDDCLDHPD</sequence>
<reference evidence="1 2" key="1">
    <citation type="journal article" date="2014" name="Agronomy (Basel)">
        <title>A Draft Genome Sequence for Ensete ventricosum, the Drought-Tolerant Tree Against Hunger.</title>
        <authorList>
            <person name="Harrison J."/>
            <person name="Moore K.A."/>
            <person name="Paszkiewicz K."/>
            <person name="Jones T."/>
            <person name="Grant M."/>
            <person name="Ambacheew D."/>
            <person name="Muzemil S."/>
            <person name="Studholme D.J."/>
        </authorList>
    </citation>
    <scope>NUCLEOTIDE SEQUENCE [LARGE SCALE GENOMIC DNA]</scope>
</reference>
<proteinExistence type="predicted"/>
<dbReference type="AlphaFoldDB" id="A0A426XB07"/>
<comment type="caution">
    <text evidence="1">The sequence shown here is derived from an EMBL/GenBank/DDBJ whole genome shotgun (WGS) entry which is preliminary data.</text>
</comment>
<organism evidence="1 2">
    <name type="scientific">Ensete ventricosum</name>
    <name type="common">Abyssinian banana</name>
    <name type="synonym">Musa ensete</name>
    <dbReference type="NCBI Taxonomy" id="4639"/>
    <lineage>
        <taxon>Eukaryota</taxon>
        <taxon>Viridiplantae</taxon>
        <taxon>Streptophyta</taxon>
        <taxon>Embryophyta</taxon>
        <taxon>Tracheophyta</taxon>
        <taxon>Spermatophyta</taxon>
        <taxon>Magnoliopsida</taxon>
        <taxon>Liliopsida</taxon>
        <taxon>Zingiberales</taxon>
        <taxon>Musaceae</taxon>
        <taxon>Ensete</taxon>
    </lineage>
</organism>
<dbReference type="Proteomes" id="UP000287651">
    <property type="component" value="Unassembled WGS sequence"/>
</dbReference>
<accession>A0A426XB07</accession>
<name>A0A426XB07_ENSVE</name>
<gene>
    <name evidence="1" type="ORF">B296_00053759</name>
</gene>
<dbReference type="EMBL" id="AMZH03023294">
    <property type="protein sequence ID" value="RRT36665.1"/>
    <property type="molecule type" value="Genomic_DNA"/>
</dbReference>
<protein>
    <submittedName>
        <fullName evidence="1">Uncharacterized protein</fullName>
    </submittedName>
</protein>